<dbReference type="Gene3D" id="1.20.120.1960">
    <property type="entry name" value="QSOX sulfhydryl oxidase domain"/>
    <property type="match status" value="1"/>
</dbReference>
<dbReference type="Pfam" id="PF18371">
    <property type="entry name" value="FAD_SOX"/>
    <property type="match status" value="1"/>
</dbReference>
<name>A0AA35JUQ4_9SAUR</name>
<dbReference type="PANTHER" id="PTHR22897">
    <property type="entry name" value="QUIESCIN Q6-RELATED SULFHYDRYL OXIDASE"/>
    <property type="match status" value="1"/>
</dbReference>
<evidence type="ECO:0000259" key="2">
    <source>
        <dbReference type="Pfam" id="PF18371"/>
    </source>
</evidence>
<accession>A0AA35JUQ4</accession>
<dbReference type="GO" id="GO:0005615">
    <property type="term" value="C:extracellular space"/>
    <property type="evidence" value="ECO:0007669"/>
    <property type="project" value="TreeGrafter"/>
</dbReference>
<dbReference type="GO" id="GO:0003756">
    <property type="term" value="F:protein disulfide isomerase activity"/>
    <property type="evidence" value="ECO:0007669"/>
    <property type="project" value="TreeGrafter"/>
</dbReference>
<sequence length="449" mass="50495">MALSAFSDWRPTLKLGVIDCGKMCNEKMCSDFEVTAYPTVKFLKPFSTYAGDGIKLEEIKDDPQSLREAIITFAESHLTSWWSPDAPLLAPLSTTEFVDSIQGRNVALIFEGEDSFLGREVILDMAQYKNIVVRRVLKSNAELVTRCKVTTFPSGFLYSSKGSCTPIPLANNSRSFYTDFLRTLPGVQREIIYTSKPPIAETKATPDSWEVADRTQLCMADLEYAVLCSLHRIEVSLANFTEERLSALKHYVHILAKYFPERSAVHNYLHKLEVWQESNLSINISRNEWIEDLKAAKEGLNASFPETPDCVGCQGNIPGFESYLCSLQIIFHLLAVQEALKSDGANSSSEVFPAAREFMTNFYFYSPAAKRFASLPAEFITEVKDQEEAIFQLWSTFTGMPGTSVVFISAAVDIPVELRLWGFLFSDCLQHSPLFICFSCLHLPLLLCF</sequence>
<dbReference type="Gene3D" id="1.20.120.310">
    <property type="entry name" value="ERV/ALR sulfhydryl oxidase domain"/>
    <property type="match status" value="1"/>
</dbReference>
<proteinExistence type="predicted"/>
<evidence type="ECO:0000313" key="4">
    <source>
        <dbReference type="Proteomes" id="UP001178461"/>
    </source>
</evidence>
<evidence type="ECO:0000259" key="1">
    <source>
        <dbReference type="Pfam" id="PF18108"/>
    </source>
</evidence>
<dbReference type="InterPro" id="IPR040986">
    <property type="entry name" value="QSOX_FAD-bd_dom"/>
</dbReference>
<protein>
    <submittedName>
        <fullName evidence="3">Thioredoxin domain-containing protein</fullName>
    </submittedName>
</protein>
<reference evidence="3" key="1">
    <citation type="submission" date="2022-12" db="EMBL/GenBank/DDBJ databases">
        <authorList>
            <person name="Alioto T."/>
            <person name="Alioto T."/>
            <person name="Gomez Garrido J."/>
        </authorList>
    </citation>
    <scope>NUCLEOTIDE SEQUENCE</scope>
</reference>
<evidence type="ECO:0000313" key="3">
    <source>
        <dbReference type="EMBL" id="CAI5766140.1"/>
    </source>
</evidence>
<feature type="domain" description="Sulfhydryl oxidase Trx-like" evidence="1">
    <location>
        <begin position="84"/>
        <end position="187"/>
    </location>
</feature>
<feature type="domain" description="Sulfhydryl oxidase flavin adenine dinucleotide (FAD) binding" evidence="2">
    <location>
        <begin position="213"/>
        <end position="315"/>
    </location>
</feature>
<dbReference type="InterPro" id="IPR042568">
    <property type="entry name" value="QSOX_FAD-bd_sf"/>
</dbReference>
<dbReference type="AlphaFoldDB" id="A0AA35JUQ4"/>
<keyword evidence="4" id="KW-1185">Reference proteome</keyword>
<dbReference type="GO" id="GO:0016971">
    <property type="term" value="F:flavin-dependent sulfhydryl oxidase activity"/>
    <property type="evidence" value="ECO:0007669"/>
    <property type="project" value="InterPro"/>
</dbReference>
<dbReference type="PANTHER" id="PTHR22897:SF6">
    <property type="entry name" value="SULFHYDRYL OXIDASE 1"/>
    <property type="match status" value="1"/>
</dbReference>
<dbReference type="GO" id="GO:0000139">
    <property type="term" value="C:Golgi membrane"/>
    <property type="evidence" value="ECO:0007669"/>
    <property type="project" value="TreeGrafter"/>
</dbReference>
<dbReference type="Pfam" id="PF18108">
    <property type="entry name" value="QSOX_Trx1"/>
    <property type="match status" value="1"/>
</dbReference>
<dbReference type="Gene3D" id="3.40.30.10">
    <property type="entry name" value="Glutaredoxin"/>
    <property type="match status" value="2"/>
</dbReference>
<dbReference type="InterPro" id="IPR039798">
    <property type="entry name" value="Sulfhydryl_oxidase"/>
</dbReference>
<dbReference type="InterPro" id="IPR041269">
    <property type="entry name" value="QSOX_Trx1"/>
</dbReference>
<dbReference type="EMBL" id="OX395127">
    <property type="protein sequence ID" value="CAI5766140.1"/>
    <property type="molecule type" value="Genomic_DNA"/>
</dbReference>
<dbReference type="InterPro" id="IPR036774">
    <property type="entry name" value="ERV/ALR_sulphydryl_oxid_sf"/>
</dbReference>
<dbReference type="GO" id="GO:0006457">
    <property type="term" value="P:protein folding"/>
    <property type="evidence" value="ECO:0007669"/>
    <property type="project" value="TreeGrafter"/>
</dbReference>
<organism evidence="3 4">
    <name type="scientific">Podarcis lilfordi</name>
    <name type="common">Lilford's wall lizard</name>
    <dbReference type="NCBI Taxonomy" id="74358"/>
    <lineage>
        <taxon>Eukaryota</taxon>
        <taxon>Metazoa</taxon>
        <taxon>Chordata</taxon>
        <taxon>Craniata</taxon>
        <taxon>Vertebrata</taxon>
        <taxon>Euteleostomi</taxon>
        <taxon>Lepidosauria</taxon>
        <taxon>Squamata</taxon>
        <taxon>Bifurcata</taxon>
        <taxon>Unidentata</taxon>
        <taxon>Episquamata</taxon>
        <taxon>Laterata</taxon>
        <taxon>Lacertibaenia</taxon>
        <taxon>Lacertidae</taxon>
        <taxon>Podarcis</taxon>
    </lineage>
</organism>
<dbReference type="FunFam" id="3.40.30.10:FF:000080">
    <property type="entry name" value="Sulfhydryl oxidase"/>
    <property type="match status" value="1"/>
</dbReference>
<dbReference type="Proteomes" id="UP001178461">
    <property type="component" value="Chromosome 2"/>
</dbReference>
<gene>
    <name evidence="3" type="ORF">PODLI_1B040595</name>
</gene>